<evidence type="ECO:0000313" key="1">
    <source>
        <dbReference type="EMBL" id="MCW3161517.1"/>
    </source>
</evidence>
<reference evidence="1" key="1">
    <citation type="submission" date="2022-10" db="EMBL/GenBank/DDBJ databases">
        <title>Chryseobacterium babae sp. nov. isolated from the gut of the beetle Oryctes rhinoceros, and Chryseobacterium kimseyorum sp. nov., isolated from a stick insect rearing cage.</title>
        <authorList>
            <person name="Shelomi M."/>
            <person name="Han C.-J."/>
            <person name="Chen W.-M."/>
            <person name="Chen H.-K."/>
            <person name="Liaw S.-J."/>
            <person name="Muhle E."/>
            <person name="Clermont D."/>
        </authorList>
    </citation>
    <scope>NUCLEOTIDE SEQUENCE</scope>
    <source>
        <strain evidence="1">WLa1L2M3</strain>
    </source>
</reference>
<sequence length="145" mass="17547">MSILSALYFLYRYISKTTAYKTREFNNDIRIDNLLDNGIKIEINLLNSITQIWQKEVNDDNDLQSAINVFIPFYWIKRNLFYQSKKFETCVRLAYEVNDQHFYKEIILPHSIETVTTYFQMQKYTSLYYDKDFPENCIVDLQFIN</sequence>
<dbReference type="RefSeq" id="WP_264743455.1">
    <property type="nucleotide sequence ID" value="NZ_JAPDHV010000003.1"/>
</dbReference>
<dbReference type="EMBL" id="JAPDHV010000003">
    <property type="protein sequence ID" value="MCW3161517.1"/>
    <property type="molecule type" value="Genomic_DNA"/>
</dbReference>
<keyword evidence="2" id="KW-1185">Reference proteome</keyword>
<proteinExistence type="predicted"/>
<evidence type="ECO:0000313" key="2">
    <source>
        <dbReference type="Proteomes" id="UP001163719"/>
    </source>
</evidence>
<name>A0ABT3HP22_9FLAO</name>
<protein>
    <submittedName>
        <fullName evidence="1">Uncharacterized protein</fullName>
    </submittedName>
</protein>
<dbReference type="Proteomes" id="UP001163719">
    <property type="component" value="Unassembled WGS sequence"/>
</dbReference>
<comment type="caution">
    <text evidence="1">The sequence shown here is derived from an EMBL/GenBank/DDBJ whole genome shotgun (WGS) entry which is preliminary data.</text>
</comment>
<organism evidence="1 2">
    <name type="scientific">Chryseobacterium oryctis</name>
    <dbReference type="NCBI Taxonomy" id="2952618"/>
    <lineage>
        <taxon>Bacteria</taxon>
        <taxon>Pseudomonadati</taxon>
        <taxon>Bacteroidota</taxon>
        <taxon>Flavobacteriia</taxon>
        <taxon>Flavobacteriales</taxon>
        <taxon>Weeksellaceae</taxon>
        <taxon>Chryseobacterium group</taxon>
        <taxon>Chryseobacterium</taxon>
    </lineage>
</organism>
<gene>
    <name evidence="1" type="ORF">OH806_09605</name>
</gene>
<accession>A0ABT3HP22</accession>